<accession>A0ABC9AYD5</accession>
<keyword evidence="3" id="KW-1185">Reference proteome</keyword>
<dbReference type="PANTHER" id="PTHR35166:SF20">
    <property type="entry name" value="EXPRESSED PROTEIN"/>
    <property type="match status" value="1"/>
</dbReference>
<protein>
    <submittedName>
        <fullName evidence="2">Uncharacterized protein</fullName>
    </submittedName>
</protein>
<dbReference type="EMBL" id="OZ075133">
    <property type="protein sequence ID" value="CAL4986595.1"/>
    <property type="molecule type" value="Genomic_DNA"/>
</dbReference>
<evidence type="ECO:0000313" key="3">
    <source>
        <dbReference type="Proteomes" id="UP001497457"/>
    </source>
</evidence>
<feature type="compositionally biased region" description="Basic and acidic residues" evidence="1">
    <location>
        <begin position="13"/>
        <end position="29"/>
    </location>
</feature>
<gene>
    <name evidence="2" type="ORF">URODEC1_LOCUS58462</name>
</gene>
<dbReference type="PANTHER" id="PTHR35166">
    <property type="entry name" value="OS05G0193700 PROTEIN-RELATED"/>
    <property type="match status" value="1"/>
</dbReference>
<feature type="compositionally biased region" description="Basic residues" evidence="1">
    <location>
        <begin position="1"/>
        <end position="12"/>
    </location>
</feature>
<evidence type="ECO:0000313" key="2">
    <source>
        <dbReference type="EMBL" id="CAL4986595.1"/>
    </source>
</evidence>
<evidence type="ECO:0000256" key="1">
    <source>
        <dbReference type="SAM" id="MobiDB-lite"/>
    </source>
</evidence>
<reference evidence="2" key="1">
    <citation type="submission" date="2024-10" db="EMBL/GenBank/DDBJ databases">
        <authorList>
            <person name="Ryan C."/>
        </authorList>
    </citation>
    <scope>NUCLEOTIDE SEQUENCE [LARGE SCALE GENOMIC DNA]</scope>
</reference>
<proteinExistence type="predicted"/>
<feature type="region of interest" description="Disordered" evidence="1">
    <location>
        <begin position="1"/>
        <end position="40"/>
    </location>
</feature>
<name>A0ABC9AYD5_9POAL</name>
<organism evidence="2 3">
    <name type="scientific">Urochloa decumbens</name>
    <dbReference type="NCBI Taxonomy" id="240449"/>
    <lineage>
        <taxon>Eukaryota</taxon>
        <taxon>Viridiplantae</taxon>
        <taxon>Streptophyta</taxon>
        <taxon>Embryophyta</taxon>
        <taxon>Tracheophyta</taxon>
        <taxon>Spermatophyta</taxon>
        <taxon>Magnoliopsida</taxon>
        <taxon>Liliopsida</taxon>
        <taxon>Poales</taxon>
        <taxon>Poaceae</taxon>
        <taxon>PACMAD clade</taxon>
        <taxon>Panicoideae</taxon>
        <taxon>Panicodae</taxon>
        <taxon>Paniceae</taxon>
        <taxon>Melinidinae</taxon>
        <taxon>Urochloa</taxon>
    </lineage>
</organism>
<sequence>MLRRGSTKSKGKAAREALRDLSSEEDKNAADVAPAAGAEADDTSCKVAGPLRLSKEYVQCILDMKPVFVVDPDEEYARMTNHPGKIYSQEFIDESIQVFRDLVESSKRVFARLEKLQNWMRAELEEKGYVEVDDDYIAQRVMISEALEMGAEEWLDAFGSMDVEDN</sequence>
<dbReference type="AlphaFoldDB" id="A0ABC9AYD5"/>
<dbReference type="Proteomes" id="UP001497457">
    <property type="component" value="Chromosome 23rd"/>
</dbReference>